<feature type="compositionally biased region" description="Low complexity" evidence="9">
    <location>
        <begin position="107"/>
        <end position="121"/>
    </location>
</feature>
<reference evidence="12" key="2">
    <citation type="submission" date="2013-12" db="EMBL/GenBank/DDBJ databases">
        <title>Evolution of pathogenesis and genome organization in the Tremellales.</title>
        <authorList>
            <person name="Cuomo C."/>
            <person name="Litvintseva A."/>
            <person name="Heitman J."/>
            <person name="Chen Y."/>
            <person name="Sun S."/>
            <person name="Springer D."/>
            <person name="Dromer F."/>
            <person name="Young S."/>
            <person name="Zeng Q."/>
            <person name="Chapman S."/>
            <person name="Gujja S."/>
            <person name="Saif S."/>
            <person name="Birren B."/>
        </authorList>
    </citation>
    <scope>NUCLEOTIDE SEQUENCE [LARGE SCALE GENOMIC DNA]</scope>
    <source>
        <strain evidence="12">BCC8398</strain>
    </source>
</reference>
<dbReference type="GO" id="GO:0007015">
    <property type="term" value="P:actin filament organization"/>
    <property type="evidence" value="ECO:0007669"/>
    <property type="project" value="TreeGrafter"/>
</dbReference>
<feature type="compositionally biased region" description="Polar residues" evidence="9">
    <location>
        <begin position="647"/>
        <end position="667"/>
    </location>
</feature>
<keyword evidence="6" id="KW-0067">ATP-binding</keyword>
<keyword evidence="3" id="KW-0808">Transferase</keyword>
<dbReference type="STRING" id="1296120.A0A1B9GZK7"/>
<dbReference type="EC" id="2.7.11.1" evidence="1"/>
<dbReference type="GO" id="GO:0004674">
    <property type="term" value="F:protein serine/threonine kinase activity"/>
    <property type="evidence" value="ECO:0007669"/>
    <property type="project" value="UniProtKB-KW"/>
</dbReference>
<keyword evidence="12" id="KW-1185">Reference proteome</keyword>
<evidence type="ECO:0000256" key="8">
    <source>
        <dbReference type="ARBA" id="ARBA00048679"/>
    </source>
</evidence>
<dbReference type="AlphaFoldDB" id="A0A1B9GZK7"/>
<sequence length="1277" mass="135664">MYSSAYSPSTSSPYTSPPAPPHDPYRASPISVASKQPYNAAFSPPPQMPAASYPSMPIAAGQSRAYPPQHQQQQPYGSPQQYARGPSQSSQSSRYVAPTSGPYGNGHLQPPAHHHQQQQQQLPPPQKHKGTLAPGQIVRVGEVAVRIERYLSEGGYAHVYLTTSEKPVYPPSESREKKGRWGEKGYTEHCLKRIAFQDDAVWVDVKKEIEVMKSLPPNPHLIQYLGSTHSKLPSGGHEVFILMEFCAGGGIIDLLNKRLRDRLKEIEILNIFTDVCEAVAAMHHLPQPLLHRDLKIENVLSQPISTPPTPQRPSPLIFKLCDFGSTTFPADKPPSSKIEADALAMDLNKHTTLQYRSPEMVEPMLGLPVGLPSDVWALGCLLYKLCYYTTPFEEHGPLAIVNAKYTFPPVPVYSPRLQHLIASMLVEQPHRRPSVFEVLRTTHEMSGTKPEVDYPIPSRSLAAPSQSRQPSRTPQQPNNLLDFTGSDSPIDKTPVLQPSLASTVQPQRRGRPTREPSQKQIEVPSVTTNNAMPPMPVPPAQPQPTSSSFQARTQTPKLQITGDRAPPKAPSPGLDAFGMPSIPTSTSNKSARGFGDSFAAPKSSVPTGSSHFGANLPRPPTGFGDSFGVSRSASMSSRPSPKANLKRSPSTTQRASSNQADPTSAAQSRKPAAPSSSVPDGELSFETRFPSIETITGSDAFTPPIERENLISPVTSPPDSRPQFASKPSVMGNMTGGDMRSPTQPTAPMHQNQPPQPRSTHVTGTAFKGIQGGVQSPSPTAQKTDYFGHATTTTRSQPQASPAVSTASAMKSPLPEDLMGDEESNGLQVPSIQPGRSATPITPSAISATSRLLPSSPGAASTSPRGPPSSPGSLGAAKAAPASGHHRPLLPNIDASKPTSNIMSDQWSPLERLRSQGGTPAQASQPRPSDFANAEVDSSDDEVVPEDAGARGRRPSSPPQQAIKETSPSSPQKLSQRALAFGGIGFRGDTSTKSSTVSIPLDSSSTSRPGSQRDLSGSSERSRPQSMFITPSSSSSKSFTNLLSPPITEEPSSSLPKSDQTRPSHGRKGSITDIVSRYEMMKPPSAASGSDPRKQSQTGSNAGTATGAGSKPTAGSGGGVNTNGLGRKPSIASKPQALRKSTVDEQKPSFTATTASSSTVKPSSPTSPVKPKVAAKPGPGIIAPKPIRHGSTPAAEGYSRSSSGRSFPITITKPAPLNTSSSLLAEKDGEGKMPNSSSGKNSPEKQQPVNLLIQRWNQGQTANANANKIVPKRGGYI</sequence>
<feature type="compositionally biased region" description="Polar residues" evidence="9">
    <location>
        <begin position="545"/>
        <end position="558"/>
    </location>
</feature>
<feature type="compositionally biased region" description="Low complexity" evidence="9">
    <location>
        <begin position="464"/>
        <end position="477"/>
    </location>
</feature>
<keyword evidence="5 11" id="KW-0418">Kinase</keyword>
<feature type="compositionally biased region" description="Low complexity" evidence="9">
    <location>
        <begin position="1"/>
        <end position="14"/>
    </location>
</feature>
<evidence type="ECO:0000256" key="2">
    <source>
        <dbReference type="ARBA" id="ARBA00022527"/>
    </source>
</evidence>
<feature type="compositionally biased region" description="Low complexity" evidence="9">
    <location>
        <begin position="854"/>
        <end position="864"/>
    </location>
</feature>
<dbReference type="Gene3D" id="1.10.510.10">
    <property type="entry name" value="Transferase(Phosphotransferase) domain 1"/>
    <property type="match status" value="1"/>
</dbReference>
<evidence type="ECO:0000256" key="7">
    <source>
        <dbReference type="ARBA" id="ARBA00047899"/>
    </source>
</evidence>
<protein>
    <recommendedName>
        <fullName evidence="1">non-specific serine/threonine protein kinase</fullName>
        <ecNumber evidence="1">2.7.11.1</ecNumber>
    </recommendedName>
</protein>
<accession>A0A1B9GZK7</accession>
<dbReference type="EMBL" id="KI669495">
    <property type="protein sequence ID" value="OCF36453.1"/>
    <property type="molecule type" value="Genomic_DNA"/>
</dbReference>
<feature type="compositionally biased region" description="Polar residues" evidence="9">
    <location>
        <begin position="825"/>
        <end position="853"/>
    </location>
</feature>
<feature type="compositionally biased region" description="Polar residues" evidence="9">
    <location>
        <begin position="741"/>
        <end position="763"/>
    </location>
</feature>
<dbReference type="InterPro" id="IPR011009">
    <property type="entry name" value="Kinase-like_dom_sf"/>
</dbReference>
<evidence type="ECO:0000259" key="10">
    <source>
        <dbReference type="PROSITE" id="PS50011"/>
    </source>
</evidence>
<feature type="compositionally biased region" description="Pro residues" evidence="9">
    <location>
        <begin position="533"/>
        <end position="542"/>
    </location>
</feature>
<feature type="region of interest" description="Disordered" evidence="9">
    <location>
        <begin position="1"/>
        <end position="132"/>
    </location>
</feature>
<feature type="compositionally biased region" description="Polar residues" evidence="9">
    <location>
        <begin position="1234"/>
        <end position="1250"/>
    </location>
</feature>
<dbReference type="SUPFAM" id="SSF56112">
    <property type="entry name" value="Protein kinase-like (PK-like)"/>
    <property type="match status" value="1"/>
</dbReference>
<keyword evidence="4" id="KW-0547">Nucleotide-binding</keyword>
<evidence type="ECO:0000256" key="9">
    <source>
        <dbReference type="SAM" id="MobiDB-lite"/>
    </source>
</evidence>
<dbReference type="GO" id="GO:0000147">
    <property type="term" value="P:actin cortical patch assembly"/>
    <property type="evidence" value="ECO:0007669"/>
    <property type="project" value="TreeGrafter"/>
</dbReference>
<dbReference type="InterPro" id="IPR000719">
    <property type="entry name" value="Prot_kinase_dom"/>
</dbReference>
<gene>
    <name evidence="11" type="ORF">I316_01702</name>
</gene>
<comment type="catalytic activity">
    <reaction evidence="7">
        <text>L-threonyl-[protein] + ATP = O-phospho-L-threonyl-[protein] + ADP + H(+)</text>
        <dbReference type="Rhea" id="RHEA:46608"/>
        <dbReference type="Rhea" id="RHEA-COMP:11060"/>
        <dbReference type="Rhea" id="RHEA-COMP:11605"/>
        <dbReference type="ChEBI" id="CHEBI:15378"/>
        <dbReference type="ChEBI" id="CHEBI:30013"/>
        <dbReference type="ChEBI" id="CHEBI:30616"/>
        <dbReference type="ChEBI" id="CHEBI:61977"/>
        <dbReference type="ChEBI" id="CHEBI:456216"/>
        <dbReference type="EC" id="2.7.11.1"/>
    </reaction>
</comment>
<evidence type="ECO:0000256" key="5">
    <source>
        <dbReference type="ARBA" id="ARBA00022777"/>
    </source>
</evidence>
<feature type="compositionally biased region" description="Polar residues" evidence="9">
    <location>
        <begin position="790"/>
        <end position="809"/>
    </location>
</feature>
<dbReference type="SMART" id="SM00220">
    <property type="entry name" value="S_TKc"/>
    <property type="match status" value="1"/>
</dbReference>
<feature type="compositionally biased region" description="Polar residues" evidence="9">
    <location>
        <begin position="916"/>
        <end position="927"/>
    </location>
</feature>
<feature type="compositionally biased region" description="Low complexity" evidence="9">
    <location>
        <begin position="871"/>
        <end position="883"/>
    </location>
</feature>
<evidence type="ECO:0000313" key="12">
    <source>
        <dbReference type="Proteomes" id="UP000092666"/>
    </source>
</evidence>
<reference evidence="11 12" key="1">
    <citation type="submission" date="2013-07" db="EMBL/GenBank/DDBJ databases">
        <title>The Genome Sequence of Cryptococcus heveanensis BCC8398.</title>
        <authorList>
            <consortium name="The Broad Institute Genome Sequencing Platform"/>
            <person name="Cuomo C."/>
            <person name="Litvintseva A."/>
            <person name="Chen Y."/>
            <person name="Heitman J."/>
            <person name="Sun S."/>
            <person name="Springer D."/>
            <person name="Dromer F."/>
            <person name="Young S.K."/>
            <person name="Zeng Q."/>
            <person name="Gargeya S."/>
            <person name="Fitzgerald M."/>
            <person name="Abouelleil A."/>
            <person name="Alvarado L."/>
            <person name="Berlin A.M."/>
            <person name="Chapman S.B."/>
            <person name="Dewar J."/>
            <person name="Goldberg J."/>
            <person name="Griggs A."/>
            <person name="Gujja S."/>
            <person name="Hansen M."/>
            <person name="Howarth C."/>
            <person name="Imamovic A."/>
            <person name="Larimer J."/>
            <person name="McCowan C."/>
            <person name="Murphy C."/>
            <person name="Pearson M."/>
            <person name="Priest M."/>
            <person name="Roberts A."/>
            <person name="Saif S."/>
            <person name="Shea T."/>
            <person name="Sykes S."/>
            <person name="Wortman J."/>
            <person name="Nusbaum C."/>
            <person name="Birren B."/>
        </authorList>
    </citation>
    <scope>NUCLEOTIDE SEQUENCE [LARGE SCALE GENOMIC DNA]</scope>
    <source>
        <strain evidence="11 12">BCC8398</strain>
    </source>
</reference>
<proteinExistence type="predicted"/>
<evidence type="ECO:0000256" key="6">
    <source>
        <dbReference type="ARBA" id="ARBA00022840"/>
    </source>
</evidence>
<evidence type="ECO:0000256" key="1">
    <source>
        <dbReference type="ARBA" id="ARBA00012513"/>
    </source>
</evidence>
<feature type="compositionally biased region" description="Polar residues" evidence="9">
    <location>
        <begin position="959"/>
        <end position="975"/>
    </location>
</feature>
<feature type="compositionally biased region" description="Polar residues" evidence="9">
    <location>
        <begin position="773"/>
        <end position="783"/>
    </location>
</feature>
<feature type="compositionally biased region" description="Polar residues" evidence="9">
    <location>
        <begin position="989"/>
        <end position="1031"/>
    </location>
</feature>
<comment type="catalytic activity">
    <reaction evidence="8">
        <text>L-seryl-[protein] + ATP = O-phospho-L-seryl-[protein] + ADP + H(+)</text>
        <dbReference type="Rhea" id="RHEA:17989"/>
        <dbReference type="Rhea" id="RHEA-COMP:9863"/>
        <dbReference type="Rhea" id="RHEA-COMP:11604"/>
        <dbReference type="ChEBI" id="CHEBI:15378"/>
        <dbReference type="ChEBI" id="CHEBI:29999"/>
        <dbReference type="ChEBI" id="CHEBI:30616"/>
        <dbReference type="ChEBI" id="CHEBI:83421"/>
        <dbReference type="ChEBI" id="CHEBI:456216"/>
        <dbReference type="EC" id="2.7.11.1"/>
    </reaction>
</comment>
<evidence type="ECO:0000313" key="11">
    <source>
        <dbReference type="EMBL" id="OCF36453.1"/>
    </source>
</evidence>
<feature type="compositionally biased region" description="Low complexity" evidence="9">
    <location>
        <begin position="630"/>
        <end position="641"/>
    </location>
</feature>
<dbReference type="GO" id="GO:0005737">
    <property type="term" value="C:cytoplasm"/>
    <property type="evidence" value="ECO:0007669"/>
    <property type="project" value="TreeGrafter"/>
</dbReference>
<feature type="domain" description="Protein kinase" evidence="10">
    <location>
        <begin position="145"/>
        <end position="446"/>
    </location>
</feature>
<dbReference type="Proteomes" id="UP000092666">
    <property type="component" value="Unassembled WGS sequence"/>
</dbReference>
<keyword evidence="2" id="KW-0723">Serine/threonine-protein kinase</keyword>
<name>A0A1B9GZK7_9TREE</name>
<feature type="compositionally biased region" description="Polar residues" evidence="9">
    <location>
        <begin position="897"/>
        <end position="907"/>
    </location>
</feature>
<feature type="compositionally biased region" description="Polar residues" evidence="9">
    <location>
        <begin position="478"/>
        <end position="487"/>
    </location>
</feature>
<dbReference type="OrthoDB" id="2018507at2759"/>
<feature type="compositionally biased region" description="Polar residues" evidence="9">
    <location>
        <begin position="1050"/>
        <end position="1063"/>
    </location>
</feature>
<organism evidence="11 12">
    <name type="scientific">Kwoniella heveanensis BCC8398</name>
    <dbReference type="NCBI Taxonomy" id="1296120"/>
    <lineage>
        <taxon>Eukaryota</taxon>
        <taxon>Fungi</taxon>
        <taxon>Dikarya</taxon>
        <taxon>Basidiomycota</taxon>
        <taxon>Agaricomycotina</taxon>
        <taxon>Tremellomycetes</taxon>
        <taxon>Tremellales</taxon>
        <taxon>Cryptococcaceae</taxon>
        <taxon>Kwoniella</taxon>
    </lineage>
</organism>
<dbReference type="PROSITE" id="PS50011">
    <property type="entry name" value="PROTEIN_KINASE_DOM"/>
    <property type="match status" value="1"/>
</dbReference>
<dbReference type="PANTHER" id="PTHR22967:SF57">
    <property type="entry name" value="AUXILIN, ISOFORM A-RELATED"/>
    <property type="match status" value="1"/>
</dbReference>
<dbReference type="CDD" id="cd14037">
    <property type="entry name" value="STKc_NAK_like"/>
    <property type="match status" value="1"/>
</dbReference>
<evidence type="ECO:0000256" key="4">
    <source>
        <dbReference type="ARBA" id="ARBA00022741"/>
    </source>
</evidence>
<dbReference type="GO" id="GO:0005524">
    <property type="term" value="F:ATP binding"/>
    <property type="evidence" value="ECO:0007669"/>
    <property type="project" value="UniProtKB-KW"/>
</dbReference>
<feature type="compositionally biased region" description="Low complexity" evidence="9">
    <location>
        <begin position="66"/>
        <end position="82"/>
    </location>
</feature>
<feature type="compositionally biased region" description="Low complexity" evidence="9">
    <location>
        <begin position="1096"/>
        <end position="1110"/>
    </location>
</feature>
<dbReference type="Pfam" id="PF00069">
    <property type="entry name" value="Pkinase"/>
    <property type="match status" value="1"/>
</dbReference>
<feature type="compositionally biased region" description="Low complexity" evidence="9">
    <location>
        <begin position="1148"/>
        <end position="1185"/>
    </location>
</feature>
<feature type="region of interest" description="Disordered" evidence="9">
    <location>
        <begin position="446"/>
        <end position="1250"/>
    </location>
</feature>
<evidence type="ECO:0000256" key="3">
    <source>
        <dbReference type="ARBA" id="ARBA00022679"/>
    </source>
</evidence>
<dbReference type="PANTHER" id="PTHR22967">
    <property type="entry name" value="SERINE/THREONINE PROTEIN KINASE"/>
    <property type="match status" value="1"/>
</dbReference>